<dbReference type="SUPFAM" id="SSF57625">
    <property type="entry name" value="Invertebrate chitin-binding proteins"/>
    <property type="match status" value="2"/>
</dbReference>
<dbReference type="Pfam" id="PF01607">
    <property type="entry name" value="CBM_14"/>
    <property type="match status" value="1"/>
</dbReference>
<reference evidence="3 5" key="1">
    <citation type="journal article" date="2014" name="BMC Genomics">
        <title>Genome sequence of Anopheles sinensis provides insight into genetics basis of mosquito competence for malaria parasites.</title>
        <authorList>
            <person name="Zhou D."/>
            <person name="Zhang D."/>
            <person name="Ding G."/>
            <person name="Shi L."/>
            <person name="Hou Q."/>
            <person name="Ye Y."/>
            <person name="Xu Y."/>
            <person name="Zhou H."/>
            <person name="Xiong C."/>
            <person name="Li S."/>
            <person name="Yu J."/>
            <person name="Hong S."/>
            <person name="Yu X."/>
            <person name="Zou P."/>
            <person name="Chen C."/>
            <person name="Chang X."/>
            <person name="Wang W."/>
            <person name="Lv Y."/>
            <person name="Sun Y."/>
            <person name="Ma L."/>
            <person name="Shen B."/>
            <person name="Zhu C."/>
        </authorList>
    </citation>
    <scope>NUCLEOTIDE SEQUENCE [LARGE SCALE GENOMIC DNA]</scope>
</reference>
<feature type="region of interest" description="Disordered" evidence="1">
    <location>
        <begin position="125"/>
        <end position="171"/>
    </location>
</feature>
<evidence type="ECO:0000313" key="4">
    <source>
        <dbReference type="EnsemblMetazoa" id="ASIC005969-PA"/>
    </source>
</evidence>
<dbReference type="Proteomes" id="UP000030765">
    <property type="component" value="Unassembled WGS sequence"/>
</dbReference>
<reference evidence="4" key="2">
    <citation type="submission" date="2020-05" db="UniProtKB">
        <authorList>
            <consortium name="EnsemblMetazoa"/>
        </authorList>
    </citation>
    <scope>IDENTIFICATION</scope>
</reference>
<keyword evidence="5" id="KW-1185">Reference proteome</keyword>
<feature type="domain" description="Chitin-binding type-2" evidence="2">
    <location>
        <begin position="60"/>
        <end position="114"/>
    </location>
</feature>
<dbReference type="OMA" id="KWIATCD"/>
<feature type="domain" description="Chitin-binding type-2" evidence="2">
    <location>
        <begin position="179"/>
        <end position="235"/>
    </location>
</feature>
<dbReference type="InterPro" id="IPR002557">
    <property type="entry name" value="Chitin-bd_dom"/>
</dbReference>
<dbReference type="InterPro" id="IPR036508">
    <property type="entry name" value="Chitin-bd_dom_sf"/>
</dbReference>
<dbReference type="Gene3D" id="2.170.140.10">
    <property type="entry name" value="Chitin binding domain"/>
    <property type="match status" value="1"/>
</dbReference>
<proteinExistence type="predicted"/>
<dbReference type="VEuPathDB" id="VectorBase:ASIC005969"/>
<gene>
    <name evidence="3" type="ORF">ZHAS_00005969</name>
</gene>
<evidence type="ECO:0000313" key="5">
    <source>
        <dbReference type="Proteomes" id="UP000030765"/>
    </source>
</evidence>
<sequence>MECVKGEWQEKPCDGRYKYDYAIDLCVKSKITTCDAVAVPEDLQPVEPESEESEDEYLRYNLCNHAIFGVQYHPAECDKYIVCKNEKVHVKKCAEGYIFHDFEHVCVKGNKKMCCIQVEEPSTTQASTVAPTTEAEEKDSEESKESENASTVAEPPTTEGSETPELTPPGTGGDPLVPIVDCVEGFTGYLPIENDCNKYVYCFQGEPGVKTCLDDYIYYHPFKDCLPGDSSRCQLYSV</sequence>
<dbReference type="EnsemblMetazoa" id="ASIC005969-RA">
    <property type="protein sequence ID" value="ASIC005969-PA"/>
    <property type="gene ID" value="ASIC005969"/>
</dbReference>
<name>A0A084VKU9_ANOSI</name>
<organism evidence="3">
    <name type="scientific">Anopheles sinensis</name>
    <name type="common">Mosquito</name>
    <dbReference type="NCBI Taxonomy" id="74873"/>
    <lineage>
        <taxon>Eukaryota</taxon>
        <taxon>Metazoa</taxon>
        <taxon>Ecdysozoa</taxon>
        <taxon>Arthropoda</taxon>
        <taxon>Hexapoda</taxon>
        <taxon>Insecta</taxon>
        <taxon>Pterygota</taxon>
        <taxon>Neoptera</taxon>
        <taxon>Endopterygota</taxon>
        <taxon>Diptera</taxon>
        <taxon>Nematocera</taxon>
        <taxon>Culicoidea</taxon>
        <taxon>Culicidae</taxon>
        <taxon>Anophelinae</taxon>
        <taxon>Anopheles</taxon>
    </lineage>
</organism>
<protein>
    <recommendedName>
        <fullName evidence="2">Chitin-binding type-2 domain-containing protein</fullName>
    </recommendedName>
</protein>
<dbReference type="SMART" id="SM00494">
    <property type="entry name" value="ChtBD2"/>
    <property type="match status" value="2"/>
</dbReference>
<accession>A0A084VKU9</accession>
<dbReference type="PROSITE" id="PS50940">
    <property type="entry name" value="CHIT_BIND_II"/>
    <property type="match status" value="2"/>
</dbReference>
<dbReference type="EMBL" id="ATLV01014308">
    <property type="status" value="NOT_ANNOTATED_CDS"/>
    <property type="molecule type" value="Genomic_DNA"/>
</dbReference>
<dbReference type="EMBL" id="KE524956">
    <property type="protein sequence ID" value="KFB38593.1"/>
    <property type="molecule type" value="Genomic_DNA"/>
</dbReference>
<evidence type="ECO:0000256" key="1">
    <source>
        <dbReference type="SAM" id="MobiDB-lite"/>
    </source>
</evidence>
<evidence type="ECO:0000259" key="2">
    <source>
        <dbReference type="PROSITE" id="PS50940"/>
    </source>
</evidence>
<feature type="compositionally biased region" description="Low complexity" evidence="1">
    <location>
        <begin position="148"/>
        <end position="169"/>
    </location>
</feature>
<dbReference type="AlphaFoldDB" id="A0A084VKU9"/>
<evidence type="ECO:0000313" key="3">
    <source>
        <dbReference type="EMBL" id="KFB38593.1"/>
    </source>
</evidence>
<dbReference type="GO" id="GO:0008061">
    <property type="term" value="F:chitin binding"/>
    <property type="evidence" value="ECO:0007669"/>
    <property type="project" value="InterPro"/>
</dbReference>
<dbReference type="GO" id="GO:0005576">
    <property type="term" value="C:extracellular region"/>
    <property type="evidence" value="ECO:0007669"/>
    <property type="project" value="InterPro"/>
</dbReference>